<organism evidence="2">
    <name type="scientific">Arcobacter sp. AZ-2023</name>
    <dbReference type="NCBI Taxonomy" id="3074453"/>
    <lineage>
        <taxon>Bacteria</taxon>
        <taxon>Pseudomonadati</taxon>
        <taxon>Campylobacterota</taxon>
        <taxon>Epsilonproteobacteria</taxon>
        <taxon>Campylobacterales</taxon>
        <taxon>Arcobacteraceae</taxon>
        <taxon>Arcobacter</taxon>
    </lineage>
</organism>
<dbReference type="EMBL" id="CP134854">
    <property type="protein sequence ID" value="WNL29469.1"/>
    <property type="molecule type" value="Genomic_DNA"/>
</dbReference>
<dbReference type="InterPro" id="IPR016181">
    <property type="entry name" value="Acyl_CoA_acyltransferase"/>
</dbReference>
<dbReference type="Gene3D" id="3.40.630.30">
    <property type="match status" value="1"/>
</dbReference>
<feature type="domain" description="N-acetyltransferase" evidence="1">
    <location>
        <begin position="8"/>
        <end position="171"/>
    </location>
</feature>
<evidence type="ECO:0000313" key="2">
    <source>
        <dbReference type="EMBL" id="WNL29469.1"/>
    </source>
</evidence>
<dbReference type="SUPFAM" id="SSF55729">
    <property type="entry name" value="Acyl-CoA N-acyltransferases (Nat)"/>
    <property type="match status" value="1"/>
</dbReference>
<protein>
    <submittedName>
        <fullName evidence="2">GNAT family N-acetyltransferase</fullName>
    </submittedName>
</protein>
<gene>
    <name evidence="2" type="ORF">RMQ68_08880</name>
</gene>
<evidence type="ECO:0000259" key="1">
    <source>
        <dbReference type="PROSITE" id="PS51186"/>
    </source>
</evidence>
<reference evidence="2" key="1">
    <citation type="submission" date="2023-09" db="EMBL/GenBank/DDBJ databases">
        <title>Arcobacter tbilisiensis sp. nov. isolated from chicken meat in Tbilisi, Georgia.</title>
        <authorList>
            <person name="Matthias R."/>
            <person name="Zautner A.E."/>
        </authorList>
    </citation>
    <scope>NUCLEOTIDE SEQUENCE</scope>
    <source>
        <strain evidence="2">LEO 52</strain>
    </source>
</reference>
<proteinExistence type="predicted"/>
<dbReference type="AlphaFoldDB" id="A0AA96DK88"/>
<sequence length="174" mass="20460">MQIKTQRLKIRTLQDSDLNDVFDIYKNEETCKYLLHNAWNEKNKNEEFKQKLSKQSLEKDFAINLACILDDVVIGEINIWNIDMKNSVEIGYCFNPKYSSKGYATEALMAIVKSLFMNKKIHRIQANMDARNLVSAKLCEKIGMRKEAHFIKDFWNKDEWTDSFIYGMLVSDLK</sequence>
<name>A0AA96DK88_9BACT</name>
<dbReference type="PROSITE" id="PS51186">
    <property type="entry name" value="GNAT"/>
    <property type="match status" value="1"/>
</dbReference>
<dbReference type="PANTHER" id="PTHR43792:SF1">
    <property type="entry name" value="N-ACETYLTRANSFERASE DOMAIN-CONTAINING PROTEIN"/>
    <property type="match status" value="1"/>
</dbReference>
<dbReference type="InterPro" id="IPR000182">
    <property type="entry name" value="GNAT_dom"/>
</dbReference>
<dbReference type="Pfam" id="PF13302">
    <property type="entry name" value="Acetyltransf_3"/>
    <property type="match status" value="1"/>
</dbReference>
<dbReference type="GO" id="GO:0016747">
    <property type="term" value="F:acyltransferase activity, transferring groups other than amino-acyl groups"/>
    <property type="evidence" value="ECO:0007669"/>
    <property type="project" value="InterPro"/>
</dbReference>
<accession>A0AA96DK88</accession>
<dbReference type="PANTHER" id="PTHR43792">
    <property type="entry name" value="GNAT FAMILY, PUTATIVE (AFU_ORTHOLOGUE AFUA_3G00765)-RELATED-RELATED"/>
    <property type="match status" value="1"/>
</dbReference>
<dbReference type="InterPro" id="IPR051531">
    <property type="entry name" value="N-acetyltransferase"/>
</dbReference>